<evidence type="ECO:0000313" key="1">
    <source>
        <dbReference type="EMBL" id="QIZ71339.1"/>
    </source>
</evidence>
<dbReference type="EMBL" id="CP051167">
    <property type="protein sequence ID" value="QIZ71339.1"/>
    <property type="molecule type" value="Genomic_DNA"/>
</dbReference>
<sequence>MTANFAARLGKATRSPSICELRDRSLLEIGRRLDRILSSILQKTKSFPAIEIYNFRVVKVGRDRQQLRGAID</sequence>
<accession>A0A6H1U146</accession>
<reference evidence="1 2" key="1">
    <citation type="submission" date="2020-04" db="EMBL/GenBank/DDBJ databases">
        <authorList>
            <person name="Basu S."/>
            <person name="Maruthanayagam V."/>
            <person name="Chakraborty S."/>
            <person name="Pramanik A."/>
            <person name="Mukherjee J."/>
            <person name="Brink B."/>
        </authorList>
    </citation>
    <scope>NUCLEOTIDE SEQUENCE [LARGE SCALE GENOMIC DNA]</scope>
    <source>
        <strain evidence="1 2">AP17</strain>
    </source>
</reference>
<name>A0A6H1U146_9CYAN</name>
<evidence type="ECO:0000313" key="2">
    <source>
        <dbReference type="Proteomes" id="UP000500857"/>
    </source>
</evidence>
<gene>
    <name evidence="1" type="ORF">HCG48_12715</name>
</gene>
<dbReference type="RefSeq" id="WP_168569492.1">
    <property type="nucleotide sequence ID" value="NZ_CP051167.1"/>
</dbReference>
<organism evidence="1 2">
    <name type="scientific">Oxynema aestuarii AP17</name>
    <dbReference type="NCBI Taxonomy" id="2064643"/>
    <lineage>
        <taxon>Bacteria</taxon>
        <taxon>Bacillati</taxon>
        <taxon>Cyanobacteriota</taxon>
        <taxon>Cyanophyceae</taxon>
        <taxon>Oscillatoriophycideae</taxon>
        <taxon>Oscillatoriales</taxon>
        <taxon>Oscillatoriaceae</taxon>
        <taxon>Oxynema</taxon>
        <taxon>Oxynema aestuarii</taxon>
    </lineage>
</organism>
<dbReference type="Proteomes" id="UP000500857">
    <property type="component" value="Chromosome"/>
</dbReference>
<protein>
    <submittedName>
        <fullName evidence="1">Uncharacterized protein</fullName>
    </submittedName>
</protein>
<dbReference type="AlphaFoldDB" id="A0A6H1U146"/>
<dbReference type="KEGG" id="oxy:HCG48_12715"/>
<keyword evidence="2" id="KW-1185">Reference proteome</keyword>
<proteinExistence type="predicted"/>